<feature type="chain" id="PRO_5008000379" evidence="1">
    <location>
        <begin position="24"/>
        <end position="352"/>
    </location>
</feature>
<accession>A0A172T3G3</accession>
<dbReference type="Proteomes" id="UP000077096">
    <property type="component" value="Chromosome"/>
</dbReference>
<dbReference type="InterPro" id="IPR029058">
    <property type="entry name" value="AB_hydrolase_fold"/>
</dbReference>
<dbReference type="OrthoDB" id="9765872at2"/>
<evidence type="ECO:0000259" key="2">
    <source>
        <dbReference type="Pfam" id="PF05057"/>
    </source>
</evidence>
<dbReference type="Pfam" id="PF05057">
    <property type="entry name" value="DUF676"/>
    <property type="match status" value="1"/>
</dbReference>
<dbReference type="GO" id="GO:0016740">
    <property type="term" value="F:transferase activity"/>
    <property type="evidence" value="ECO:0007669"/>
    <property type="project" value="UniProtKB-KW"/>
</dbReference>
<dbReference type="KEGG" id="fng:JM64_05990"/>
<dbReference type="PATRIC" id="fig|93466.3.peg.1275"/>
<evidence type="ECO:0000256" key="1">
    <source>
        <dbReference type="SAM" id="SignalP"/>
    </source>
</evidence>
<evidence type="ECO:0000313" key="4">
    <source>
        <dbReference type="Proteomes" id="UP000077096"/>
    </source>
</evidence>
<dbReference type="EMBL" id="CP011393">
    <property type="protein sequence ID" value="ANE41559.1"/>
    <property type="molecule type" value="Genomic_DNA"/>
</dbReference>
<keyword evidence="1" id="KW-0732">Signal</keyword>
<dbReference type="SUPFAM" id="SSF53474">
    <property type="entry name" value="alpha/beta-Hydrolases"/>
    <property type="match status" value="1"/>
</dbReference>
<proteinExistence type="predicted"/>
<feature type="signal peptide" evidence="1">
    <location>
        <begin position="1"/>
        <end position="23"/>
    </location>
</feature>
<evidence type="ECO:0000313" key="3">
    <source>
        <dbReference type="EMBL" id="ANE41559.1"/>
    </source>
</evidence>
<sequence>MRNFWLISSLILLVLLISGLTLAQQNDDYGVYYVYYNSLVPVYKTLYKIDPFFEYTKVAEYNWKRPETRLVEIRKPKNQEPSVILIHGIDPNEINGEWTNYKKYFIDTWKRCLPEEYGLYIFVYPSLDIPLEESAKKLVQEIQKLSLSTEQKRFNFYAHSMGGLLLRYALQDTGFTNYVAKIIFAGTPHIGSPFANLIVMNKKILKLRNDWDYLKMILISANLSGIFIEAPNYTYLQYGREHPSIPETVEFMNFASLITNTNEPIVQNILKTEPFSSVAMIFLNSVSRVLFPEGEFTKNDGMVPLISATAFGKSKIFEGFDHSDFILSDIIVKNAIEFFYPIEKPEKVSWKN</sequence>
<dbReference type="PANTHER" id="PTHR37946">
    <property type="entry name" value="SLL1969 PROTEIN"/>
    <property type="match status" value="1"/>
</dbReference>
<keyword evidence="3" id="KW-0808">Transferase</keyword>
<protein>
    <submittedName>
        <fullName evidence="3">Acetyltransferase</fullName>
    </submittedName>
</protein>
<dbReference type="Gene3D" id="3.40.50.1820">
    <property type="entry name" value="alpha/beta hydrolase"/>
    <property type="match status" value="1"/>
</dbReference>
<organism evidence="3 4">
    <name type="scientific">Fervidobacterium pennivorans</name>
    <dbReference type="NCBI Taxonomy" id="93466"/>
    <lineage>
        <taxon>Bacteria</taxon>
        <taxon>Thermotogati</taxon>
        <taxon>Thermotogota</taxon>
        <taxon>Thermotogae</taxon>
        <taxon>Thermotogales</taxon>
        <taxon>Fervidobacteriaceae</taxon>
        <taxon>Fervidobacterium</taxon>
    </lineage>
</organism>
<dbReference type="AlphaFoldDB" id="A0A172T3G3"/>
<dbReference type="InterPro" id="IPR007751">
    <property type="entry name" value="DUF676_lipase-like"/>
</dbReference>
<feature type="domain" description="DUF676" evidence="2">
    <location>
        <begin position="83"/>
        <end position="200"/>
    </location>
</feature>
<name>A0A172T3G3_FERPE</name>
<gene>
    <name evidence="3" type="ORF">JM64_05990</name>
</gene>
<reference evidence="3 4" key="1">
    <citation type="submission" date="2014-08" db="EMBL/GenBank/DDBJ databases">
        <title>Fervidobacterium pennivorans DYC genome.</title>
        <authorList>
            <person name="Wushke S."/>
        </authorList>
    </citation>
    <scope>NUCLEOTIDE SEQUENCE [LARGE SCALE GENOMIC DNA]</scope>
    <source>
        <strain evidence="3 4">DYC</strain>
    </source>
</reference>
<dbReference type="PANTHER" id="PTHR37946:SF1">
    <property type="entry name" value="SLL1969 PROTEIN"/>
    <property type="match status" value="1"/>
</dbReference>